<evidence type="ECO:0000256" key="2">
    <source>
        <dbReference type="ARBA" id="ARBA00022490"/>
    </source>
</evidence>
<evidence type="ECO:0000313" key="11">
    <source>
        <dbReference type="EMBL" id="RIA46363.1"/>
    </source>
</evidence>
<keyword evidence="3 9" id="KW-0808">Transferase</keyword>
<dbReference type="Proteomes" id="UP000266568">
    <property type="component" value="Unassembled WGS sequence"/>
</dbReference>
<keyword evidence="8 9" id="KW-0460">Magnesium</keyword>
<evidence type="ECO:0000256" key="6">
    <source>
        <dbReference type="ARBA" id="ARBA00022777"/>
    </source>
</evidence>
<sequence>MKAIVTLNAGSSSIKFALYELSGDSLRFDAGGKIEEIGTAPRLRARNADGDILERNWPHDGALSHEHLLEDLFAWAATQLGDREIIAIGHRIVHGGPYFAAPRLLDDALLDALDTLIPLAPLHQPHNLAAVRALRALAPDLPQIACFDTAFHHDLPALATRLPLPRAFHDQGVRRYGFHGLSYEHIAERLREADPDRVGGRVIAAHLGNGASMCAIRAGKSVDTTMGFTALDGLMMGTRSGALDPGVILHLQTQLRMSAQEVETLLYKKSGLLGVSGLSSDMRSLHTSDAPQAAEAIDLFVRHAARQAAALIPALGGLDGMVFTAGIGENDPVIRARICESLSWLGLALDAEANGRNASIISAQGSKVLVRVIPTDEEAVIARHVVNLIKFEGSHSP</sequence>
<comment type="pathway">
    <text evidence="9">Metabolic intermediate biosynthesis; acetyl-CoA biosynthesis; acetyl-CoA from acetate: step 1/2.</text>
</comment>
<dbReference type="GO" id="GO:0005829">
    <property type="term" value="C:cytosol"/>
    <property type="evidence" value="ECO:0007669"/>
    <property type="project" value="TreeGrafter"/>
</dbReference>
<feature type="binding site" evidence="9">
    <location>
        <position position="15"/>
    </location>
    <ligand>
        <name>ATP</name>
        <dbReference type="ChEBI" id="CHEBI:30616"/>
    </ligand>
</feature>
<reference evidence="11 12" key="1">
    <citation type="submission" date="2018-08" db="EMBL/GenBank/DDBJ databases">
        <title>Genomic Encyclopedia of Type Strains, Phase IV (KMG-IV): sequencing the most valuable type-strain genomes for metagenomic binning, comparative biology and taxonomic classification.</title>
        <authorList>
            <person name="Goeker M."/>
        </authorList>
    </citation>
    <scope>NUCLEOTIDE SEQUENCE [LARGE SCALE GENOMIC DNA]</scope>
    <source>
        <strain evidence="11 12">DSM 25527</strain>
    </source>
</reference>
<feature type="site" description="Transition state stabilizer" evidence="9">
    <location>
        <position position="239"/>
    </location>
</feature>
<dbReference type="PRINTS" id="PR00471">
    <property type="entry name" value="ACETATEKNASE"/>
</dbReference>
<feature type="binding site" evidence="9">
    <location>
        <begin position="281"/>
        <end position="283"/>
    </location>
    <ligand>
        <name>ATP</name>
        <dbReference type="ChEBI" id="CHEBI:30616"/>
    </ligand>
</feature>
<keyword evidence="5 9" id="KW-0547">Nucleotide-binding</keyword>
<keyword evidence="6 9" id="KW-0418">Kinase</keyword>
<dbReference type="AlphaFoldDB" id="A0A397PD82"/>
<feature type="binding site" evidence="9">
    <location>
        <begin position="326"/>
        <end position="330"/>
    </location>
    <ligand>
        <name>ATP</name>
        <dbReference type="ChEBI" id="CHEBI:30616"/>
    </ligand>
</feature>
<dbReference type="OrthoDB" id="9802453at2"/>
<dbReference type="GO" id="GO:0000287">
    <property type="term" value="F:magnesium ion binding"/>
    <property type="evidence" value="ECO:0007669"/>
    <property type="project" value="UniProtKB-UniRule"/>
</dbReference>
<dbReference type="HAMAP" id="MF_00020">
    <property type="entry name" value="Acetate_kinase"/>
    <property type="match status" value="1"/>
</dbReference>
<dbReference type="InterPro" id="IPR023865">
    <property type="entry name" value="Aliphatic_acid_kinase_CS"/>
</dbReference>
<organism evidence="11 12">
    <name type="scientific">Hephaestia caeni</name>
    <dbReference type="NCBI Taxonomy" id="645617"/>
    <lineage>
        <taxon>Bacteria</taxon>
        <taxon>Pseudomonadati</taxon>
        <taxon>Pseudomonadota</taxon>
        <taxon>Alphaproteobacteria</taxon>
        <taxon>Sphingomonadales</taxon>
        <taxon>Sphingomonadaceae</taxon>
        <taxon>Hephaestia</taxon>
    </lineage>
</organism>
<name>A0A397PD82_9SPHN</name>
<feature type="active site" description="Proton donor/acceptor" evidence="9">
    <location>
        <position position="148"/>
    </location>
</feature>
<dbReference type="PANTHER" id="PTHR21060:SF21">
    <property type="entry name" value="ACETATE KINASE"/>
    <property type="match status" value="1"/>
</dbReference>
<comment type="cofactor">
    <cofactor evidence="9">
        <name>Mg(2+)</name>
        <dbReference type="ChEBI" id="CHEBI:18420"/>
    </cofactor>
    <cofactor evidence="9">
        <name>Mn(2+)</name>
        <dbReference type="ChEBI" id="CHEBI:29035"/>
    </cofactor>
    <text evidence="9">Mg(2+). Can also accept Mn(2+).</text>
</comment>
<dbReference type="PANTHER" id="PTHR21060">
    <property type="entry name" value="ACETATE KINASE"/>
    <property type="match status" value="1"/>
</dbReference>
<feature type="binding site" evidence="9">
    <location>
        <position position="377"/>
    </location>
    <ligand>
        <name>Mg(2+)</name>
        <dbReference type="ChEBI" id="CHEBI:18420"/>
    </ligand>
</feature>
<comment type="subunit">
    <text evidence="9">Homodimer.</text>
</comment>
<evidence type="ECO:0000256" key="9">
    <source>
        <dbReference type="HAMAP-Rule" id="MF_00020"/>
    </source>
</evidence>
<dbReference type="GO" id="GO:0006085">
    <property type="term" value="P:acetyl-CoA biosynthetic process"/>
    <property type="evidence" value="ECO:0007669"/>
    <property type="project" value="UniProtKB-UniRule"/>
</dbReference>
<dbReference type="GO" id="GO:0006083">
    <property type="term" value="P:acetate metabolic process"/>
    <property type="evidence" value="ECO:0007669"/>
    <property type="project" value="TreeGrafter"/>
</dbReference>
<dbReference type="GO" id="GO:0005524">
    <property type="term" value="F:ATP binding"/>
    <property type="evidence" value="ECO:0007669"/>
    <property type="project" value="UniProtKB-KW"/>
</dbReference>
<evidence type="ECO:0000256" key="8">
    <source>
        <dbReference type="ARBA" id="ARBA00022842"/>
    </source>
</evidence>
<gene>
    <name evidence="9" type="primary">ackA</name>
    <name evidence="11" type="ORF">DFR49_0904</name>
</gene>
<dbReference type="RefSeq" id="WP_119034588.1">
    <property type="nucleotide sequence ID" value="NZ_QXDC01000002.1"/>
</dbReference>
<feature type="binding site" evidence="9">
    <location>
        <position position="91"/>
    </location>
    <ligand>
        <name>substrate</name>
    </ligand>
</feature>
<comment type="function">
    <text evidence="9">Catalyzes the formation of acetyl phosphate from acetate and ATP. Can also catalyze the reverse reaction.</text>
</comment>
<dbReference type="Pfam" id="PF00871">
    <property type="entry name" value="Acetate_kinase"/>
    <property type="match status" value="1"/>
</dbReference>
<accession>A0A397PD82</accession>
<evidence type="ECO:0000313" key="12">
    <source>
        <dbReference type="Proteomes" id="UP000266568"/>
    </source>
</evidence>
<dbReference type="PROSITE" id="PS01076">
    <property type="entry name" value="ACETATE_KINASE_2"/>
    <property type="match status" value="1"/>
</dbReference>
<evidence type="ECO:0000256" key="5">
    <source>
        <dbReference type="ARBA" id="ARBA00022741"/>
    </source>
</evidence>
<comment type="caution">
    <text evidence="11">The sequence shown here is derived from an EMBL/GenBank/DDBJ whole genome shotgun (WGS) entry which is preliminary data.</text>
</comment>
<evidence type="ECO:0000256" key="1">
    <source>
        <dbReference type="ARBA" id="ARBA00008748"/>
    </source>
</evidence>
<dbReference type="GO" id="GO:0008776">
    <property type="term" value="F:acetate kinase activity"/>
    <property type="evidence" value="ECO:0007669"/>
    <property type="project" value="UniProtKB-UniRule"/>
</dbReference>
<dbReference type="PIRSF" id="PIRSF000722">
    <property type="entry name" value="Acetate_prop_kin"/>
    <property type="match status" value="1"/>
</dbReference>
<dbReference type="SUPFAM" id="SSF53067">
    <property type="entry name" value="Actin-like ATPase domain"/>
    <property type="match status" value="2"/>
</dbReference>
<keyword evidence="2 9" id="KW-0963">Cytoplasm</keyword>
<feature type="site" description="Transition state stabilizer" evidence="9">
    <location>
        <position position="179"/>
    </location>
</feature>
<evidence type="ECO:0000256" key="3">
    <source>
        <dbReference type="ARBA" id="ARBA00022679"/>
    </source>
</evidence>
<dbReference type="InterPro" id="IPR000890">
    <property type="entry name" value="Aliphatic_acid_kin_short-chain"/>
</dbReference>
<dbReference type="NCBIfam" id="TIGR00016">
    <property type="entry name" value="ackA"/>
    <property type="match status" value="1"/>
</dbReference>
<keyword evidence="7 9" id="KW-0067">ATP-binding</keyword>
<dbReference type="PROSITE" id="PS01075">
    <property type="entry name" value="ACETATE_KINASE_1"/>
    <property type="match status" value="1"/>
</dbReference>
<comment type="catalytic activity">
    <reaction evidence="9">
        <text>acetate + ATP = acetyl phosphate + ADP</text>
        <dbReference type="Rhea" id="RHEA:11352"/>
        <dbReference type="ChEBI" id="CHEBI:22191"/>
        <dbReference type="ChEBI" id="CHEBI:30089"/>
        <dbReference type="ChEBI" id="CHEBI:30616"/>
        <dbReference type="ChEBI" id="CHEBI:456216"/>
        <dbReference type="EC" id="2.7.2.1"/>
    </reaction>
</comment>
<keyword evidence="12" id="KW-1185">Reference proteome</keyword>
<evidence type="ECO:0000256" key="7">
    <source>
        <dbReference type="ARBA" id="ARBA00022840"/>
    </source>
</evidence>
<dbReference type="UniPathway" id="UPA00340">
    <property type="reaction ID" value="UER00458"/>
</dbReference>
<comment type="subcellular location">
    <subcellularLocation>
        <location evidence="9">Cytoplasm</location>
    </subcellularLocation>
</comment>
<dbReference type="EMBL" id="QXDC01000002">
    <property type="protein sequence ID" value="RIA46363.1"/>
    <property type="molecule type" value="Genomic_DNA"/>
</dbReference>
<feature type="binding site" evidence="9">
    <location>
        <position position="8"/>
    </location>
    <ligand>
        <name>Mg(2+)</name>
        <dbReference type="ChEBI" id="CHEBI:18420"/>
    </ligand>
</feature>
<dbReference type="InterPro" id="IPR004372">
    <property type="entry name" value="Ac/propionate_kinase"/>
</dbReference>
<feature type="binding site" evidence="9">
    <location>
        <begin position="206"/>
        <end position="210"/>
    </location>
    <ligand>
        <name>ATP</name>
        <dbReference type="ChEBI" id="CHEBI:30616"/>
    </ligand>
</feature>
<comment type="similarity">
    <text evidence="1 9 10">Belongs to the acetokinase family.</text>
</comment>
<dbReference type="Gene3D" id="3.30.420.40">
    <property type="match status" value="2"/>
</dbReference>
<protein>
    <recommendedName>
        <fullName evidence="9">Acetate kinase</fullName>
        <ecNumber evidence="9">2.7.2.1</ecNumber>
    </recommendedName>
    <alternativeName>
        <fullName evidence="9">Acetokinase</fullName>
    </alternativeName>
</protein>
<keyword evidence="4 9" id="KW-0479">Metal-binding</keyword>
<evidence type="ECO:0000256" key="4">
    <source>
        <dbReference type="ARBA" id="ARBA00022723"/>
    </source>
</evidence>
<dbReference type="InterPro" id="IPR043129">
    <property type="entry name" value="ATPase_NBD"/>
</dbReference>
<proteinExistence type="inferred from homology"/>
<evidence type="ECO:0000256" key="10">
    <source>
        <dbReference type="RuleBase" id="RU003835"/>
    </source>
</evidence>
<dbReference type="EC" id="2.7.2.1" evidence="9"/>